<protein>
    <recommendedName>
        <fullName evidence="3">Ribosome maturation factor RimP</fullName>
    </recommendedName>
</protein>
<dbReference type="InterPro" id="IPR028998">
    <property type="entry name" value="RimP_C"/>
</dbReference>
<keyword evidence="1 3" id="KW-0963">Cytoplasm</keyword>
<dbReference type="Gene3D" id="3.30.300.70">
    <property type="entry name" value="RimP-like superfamily, N-terminal"/>
    <property type="match status" value="1"/>
</dbReference>
<dbReference type="SUPFAM" id="SSF74942">
    <property type="entry name" value="YhbC-like, C-terminal domain"/>
    <property type="match status" value="1"/>
</dbReference>
<dbReference type="Gene3D" id="2.30.30.180">
    <property type="entry name" value="Ribosome maturation factor RimP, C-terminal domain"/>
    <property type="match status" value="1"/>
</dbReference>
<comment type="similarity">
    <text evidence="3">Belongs to the RimP family.</text>
</comment>
<dbReference type="STRING" id="927083.DB32_003386"/>
<evidence type="ECO:0000256" key="1">
    <source>
        <dbReference type="ARBA" id="ARBA00022490"/>
    </source>
</evidence>
<dbReference type="KEGG" id="samy:DB32_003386"/>
<dbReference type="HAMAP" id="MF_01077">
    <property type="entry name" value="RimP"/>
    <property type="match status" value="1"/>
</dbReference>
<evidence type="ECO:0000256" key="3">
    <source>
        <dbReference type="HAMAP-Rule" id="MF_01077"/>
    </source>
</evidence>
<dbReference type="Pfam" id="PF02576">
    <property type="entry name" value="RimP_N"/>
    <property type="match status" value="1"/>
</dbReference>
<sequence>MNARNDSPLDKPAIEAIAEPVCRAHGVELVDVQWTMDRGGPVLRVLIDRERPDMTPGEPGSGVSIDDCQGVSRDLSTALDVHEKVVPSVRYRLEVSSPGLDRPLVKRRDFERFAGLEVKVQTRVPVPGTEDRKKVQGVLRGLDGDVVRIEEGSTAFEIPFGDIVKAHVVYRFTRAAR</sequence>
<dbReference type="SUPFAM" id="SSF75420">
    <property type="entry name" value="YhbC-like, N-terminal domain"/>
    <property type="match status" value="1"/>
</dbReference>
<dbReference type="AlphaFoldDB" id="A0A0F6W329"/>
<dbReference type="GO" id="GO:0000028">
    <property type="term" value="P:ribosomal small subunit assembly"/>
    <property type="evidence" value="ECO:0007669"/>
    <property type="project" value="TreeGrafter"/>
</dbReference>
<accession>A0A0F6W329</accession>
<dbReference type="Pfam" id="PF17384">
    <property type="entry name" value="DUF150_C"/>
    <property type="match status" value="1"/>
</dbReference>
<keyword evidence="2 3" id="KW-0690">Ribosome biogenesis</keyword>
<comment type="function">
    <text evidence="3">Required for maturation of 30S ribosomal subunits.</text>
</comment>
<organism evidence="6 7">
    <name type="scientific">Sandaracinus amylolyticus</name>
    <dbReference type="NCBI Taxonomy" id="927083"/>
    <lineage>
        <taxon>Bacteria</taxon>
        <taxon>Pseudomonadati</taxon>
        <taxon>Myxococcota</taxon>
        <taxon>Polyangia</taxon>
        <taxon>Polyangiales</taxon>
        <taxon>Sandaracinaceae</taxon>
        <taxon>Sandaracinus</taxon>
    </lineage>
</organism>
<dbReference type="InterPro" id="IPR036847">
    <property type="entry name" value="RimP_C_sf"/>
</dbReference>
<dbReference type="RefSeq" id="WP_053233428.1">
    <property type="nucleotide sequence ID" value="NZ_CP011125.1"/>
</dbReference>
<dbReference type="GO" id="GO:0005829">
    <property type="term" value="C:cytosol"/>
    <property type="evidence" value="ECO:0007669"/>
    <property type="project" value="TreeGrafter"/>
</dbReference>
<dbReference type="InterPro" id="IPR035956">
    <property type="entry name" value="RimP_N_sf"/>
</dbReference>
<dbReference type="Proteomes" id="UP000034883">
    <property type="component" value="Chromosome"/>
</dbReference>
<evidence type="ECO:0000313" key="7">
    <source>
        <dbReference type="Proteomes" id="UP000034883"/>
    </source>
</evidence>
<reference evidence="6 7" key="1">
    <citation type="submission" date="2015-03" db="EMBL/GenBank/DDBJ databases">
        <title>Genome assembly of Sandaracinus amylolyticus DSM 53668.</title>
        <authorList>
            <person name="Sharma G."/>
            <person name="Subramanian S."/>
        </authorList>
    </citation>
    <scope>NUCLEOTIDE SEQUENCE [LARGE SCALE GENOMIC DNA]</scope>
    <source>
        <strain evidence="6 7">DSM 53668</strain>
    </source>
</reference>
<dbReference type="PANTHER" id="PTHR33867">
    <property type="entry name" value="RIBOSOME MATURATION FACTOR RIMP"/>
    <property type="match status" value="1"/>
</dbReference>
<evidence type="ECO:0000256" key="2">
    <source>
        <dbReference type="ARBA" id="ARBA00022517"/>
    </source>
</evidence>
<dbReference type="InterPro" id="IPR003728">
    <property type="entry name" value="Ribosome_maturation_RimP"/>
</dbReference>
<proteinExistence type="inferred from homology"/>
<dbReference type="GO" id="GO:0006412">
    <property type="term" value="P:translation"/>
    <property type="evidence" value="ECO:0007669"/>
    <property type="project" value="TreeGrafter"/>
</dbReference>
<dbReference type="EMBL" id="CP011125">
    <property type="protein sequence ID" value="AKF06237.1"/>
    <property type="molecule type" value="Genomic_DNA"/>
</dbReference>
<dbReference type="CDD" id="cd01734">
    <property type="entry name" value="YlxS_C"/>
    <property type="match status" value="1"/>
</dbReference>
<keyword evidence="7" id="KW-1185">Reference proteome</keyword>
<feature type="domain" description="Ribosome maturation factor RimP N-terminal" evidence="4">
    <location>
        <begin position="17"/>
        <end position="101"/>
    </location>
</feature>
<evidence type="ECO:0000313" key="6">
    <source>
        <dbReference type="EMBL" id="AKF06237.1"/>
    </source>
</evidence>
<name>A0A0F6W329_9BACT</name>
<evidence type="ECO:0000259" key="4">
    <source>
        <dbReference type="Pfam" id="PF02576"/>
    </source>
</evidence>
<dbReference type="PANTHER" id="PTHR33867:SF1">
    <property type="entry name" value="RIBOSOME MATURATION FACTOR RIMP"/>
    <property type="match status" value="1"/>
</dbReference>
<evidence type="ECO:0000259" key="5">
    <source>
        <dbReference type="Pfam" id="PF17384"/>
    </source>
</evidence>
<feature type="domain" description="Ribosome maturation factor RimP C-terminal" evidence="5">
    <location>
        <begin position="104"/>
        <end position="172"/>
    </location>
</feature>
<gene>
    <name evidence="3" type="primary">rimP</name>
    <name evidence="6" type="ORF">DB32_003386</name>
</gene>
<dbReference type="InterPro" id="IPR028989">
    <property type="entry name" value="RimP_N"/>
</dbReference>
<comment type="subcellular location">
    <subcellularLocation>
        <location evidence="3">Cytoplasm</location>
    </subcellularLocation>
</comment>